<comment type="caution">
    <text evidence="10">The sequence shown here is derived from an EMBL/GenBank/DDBJ whole genome shotgun (WGS) entry which is preliminary data.</text>
</comment>
<dbReference type="InterPro" id="IPR047146">
    <property type="entry name" value="Cyt_P450_E_CYP52_fungi"/>
</dbReference>
<keyword evidence="6 8" id="KW-0408">Iron</keyword>
<dbReference type="RefSeq" id="XP_044655571.1">
    <property type="nucleotide sequence ID" value="XM_044799636.1"/>
</dbReference>
<sequence length="506" mass="56400">MLRLIIAVAAAATIIISVIKSVVGSRQRAKLIAQHAAQPPAPYLPSSVLGWKRFKEVTSAIAEHKGLEKMMQDFERFGTTHSANMMGTPFIVTMDPENIKTVLSTKFSDYGLGHRLTAFGPLIGRGIFTSDGAHWEHSRAMIRPNFAKAQVADLVKLESHIQRLCSAIPKDGSAVDLQPLFYNMTFDTATEFLVGKSIECQSAREGSHAQEVVNAFDYAETQMASRMRLGKLSFLHRDPKFDRSCRILHNAFDALIADAQRDAEIESEKGGDENTNYVFMKELMKIEKDPKQLRAEALNILIAGRDTTAGLLSNIFHVLARNSRVWNRLQKEVSTLEGKLPDYGTLRGDLPYLKAVINEGLRLFPSVPTNTRFANVDTFLPRGGGELGTSPVFVPKGAVFLYSVYAMHRRKDIYGPDAHEFRPERWLNEGSDSPLRPRWGFLPFNGGPRICIGQQYAITETGYTIVRMLQNFSSIQSCDSRPWQEHIGVTLSSNHGTKVILQGSNT</sequence>
<reference evidence="10 11" key="1">
    <citation type="submission" date="2021-01" db="EMBL/GenBank/DDBJ databases">
        <title>Cercospora kikuchii MAFF 305040 whole genome shotgun sequence.</title>
        <authorList>
            <person name="Kashiwa T."/>
            <person name="Suzuki T."/>
        </authorList>
    </citation>
    <scope>NUCLEOTIDE SEQUENCE [LARGE SCALE GENOMIC DNA]</scope>
    <source>
        <strain evidence="10 11">MAFF 305040</strain>
    </source>
</reference>
<evidence type="ECO:0000256" key="6">
    <source>
        <dbReference type="ARBA" id="ARBA00023004"/>
    </source>
</evidence>
<dbReference type="InterPro" id="IPR001128">
    <property type="entry name" value="Cyt_P450"/>
</dbReference>
<dbReference type="SUPFAM" id="SSF48264">
    <property type="entry name" value="Cytochrome P450"/>
    <property type="match status" value="1"/>
</dbReference>
<dbReference type="PRINTS" id="PR00464">
    <property type="entry name" value="EP450II"/>
</dbReference>
<dbReference type="InterPro" id="IPR002974">
    <property type="entry name" value="Cyt_P450_E_CYP52_ascomycetes"/>
</dbReference>
<dbReference type="GO" id="GO:0016712">
    <property type="term" value="F:oxidoreductase activity, acting on paired donors, with incorporation or reduction of molecular oxygen, reduced flavin or flavoprotein as one donor, and incorporation of one atom of oxygen"/>
    <property type="evidence" value="ECO:0007669"/>
    <property type="project" value="InterPro"/>
</dbReference>
<evidence type="ECO:0000256" key="4">
    <source>
        <dbReference type="ARBA" id="ARBA00022723"/>
    </source>
</evidence>
<dbReference type="Gene3D" id="1.10.630.10">
    <property type="entry name" value="Cytochrome P450"/>
    <property type="match status" value="1"/>
</dbReference>
<dbReference type="CDD" id="cd11063">
    <property type="entry name" value="CYP52"/>
    <property type="match status" value="1"/>
</dbReference>
<evidence type="ECO:0000256" key="3">
    <source>
        <dbReference type="ARBA" id="ARBA00022617"/>
    </source>
</evidence>
<evidence type="ECO:0000313" key="10">
    <source>
        <dbReference type="EMBL" id="GIZ41084.1"/>
    </source>
</evidence>
<evidence type="ECO:0000256" key="7">
    <source>
        <dbReference type="ARBA" id="ARBA00023033"/>
    </source>
</evidence>
<keyword evidence="5 9" id="KW-0560">Oxidoreductase</keyword>
<comment type="similarity">
    <text evidence="2 9">Belongs to the cytochrome P450 family.</text>
</comment>
<organism evidence="10 11">
    <name type="scientific">Cercospora kikuchii</name>
    <dbReference type="NCBI Taxonomy" id="84275"/>
    <lineage>
        <taxon>Eukaryota</taxon>
        <taxon>Fungi</taxon>
        <taxon>Dikarya</taxon>
        <taxon>Ascomycota</taxon>
        <taxon>Pezizomycotina</taxon>
        <taxon>Dothideomycetes</taxon>
        <taxon>Dothideomycetidae</taxon>
        <taxon>Mycosphaerellales</taxon>
        <taxon>Mycosphaerellaceae</taxon>
        <taxon>Cercospora</taxon>
    </lineage>
</organism>
<evidence type="ECO:0000256" key="8">
    <source>
        <dbReference type="PIRSR" id="PIRSR602402-1"/>
    </source>
</evidence>
<dbReference type="GO" id="GO:0020037">
    <property type="term" value="F:heme binding"/>
    <property type="evidence" value="ECO:0007669"/>
    <property type="project" value="InterPro"/>
</dbReference>
<dbReference type="AlphaFoldDB" id="A0A9P3FFQ8"/>
<keyword evidence="3 8" id="KW-0349">Heme</keyword>
<dbReference type="Pfam" id="PF00067">
    <property type="entry name" value="p450"/>
    <property type="match status" value="1"/>
</dbReference>
<keyword evidence="7 9" id="KW-0503">Monooxygenase</keyword>
<evidence type="ECO:0008006" key="12">
    <source>
        <dbReference type="Google" id="ProtNLM"/>
    </source>
</evidence>
<dbReference type="PANTHER" id="PTHR24287:SF1">
    <property type="entry name" value="P450, PUTATIVE (EUROFUNG)-RELATED"/>
    <property type="match status" value="1"/>
</dbReference>
<comment type="cofactor">
    <cofactor evidence="1 8">
        <name>heme</name>
        <dbReference type="ChEBI" id="CHEBI:30413"/>
    </cofactor>
</comment>
<evidence type="ECO:0000313" key="11">
    <source>
        <dbReference type="Proteomes" id="UP000825890"/>
    </source>
</evidence>
<evidence type="ECO:0000256" key="2">
    <source>
        <dbReference type="ARBA" id="ARBA00010617"/>
    </source>
</evidence>
<protein>
    <recommendedName>
        <fullName evidence="12">Cytochrome P450 alkane hydroxylase</fullName>
    </recommendedName>
</protein>
<dbReference type="GO" id="GO:0005506">
    <property type="term" value="F:iron ion binding"/>
    <property type="evidence" value="ECO:0007669"/>
    <property type="project" value="InterPro"/>
</dbReference>
<accession>A0A9P3FFQ8</accession>
<dbReference type="PANTHER" id="PTHR24287">
    <property type="entry name" value="P450, PUTATIVE (EUROFUNG)-RELATED"/>
    <property type="match status" value="1"/>
</dbReference>
<dbReference type="InterPro" id="IPR002402">
    <property type="entry name" value="Cyt_P450_E_grp-II"/>
</dbReference>
<proteinExistence type="inferred from homology"/>
<dbReference type="PRINTS" id="PR01239">
    <property type="entry name" value="EP450IICYP52"/>
</dbReference>
<evidence type="ECO:0000256" key="9">
    <source>
        <dbReference type="RuleBase" id="RU000461"/>
    </source>
</evidence>
<evidence type="ECO:0000256" key="5">
    <source>
        <dbReference type="ARBA" id="ARBA00023002"/>
    </source>
</evidence>
<dbReference type="EMBL" id="BOLY01000003">
    <property type="protein sequence ID" value="GIZ41084.1"/>
    <property type="molecule type" value="Genomic_DNA"/>
</dbReference>
<dbReference type="GeneID" id="68289975"/>
<feature type="binding site" description="axial binding residue" evidence="8">
    <location>
        <position position="451"/>
    </location>
    <ligand>
        <name>heme</name>
        <dbReference type="ChEBI" id="CHEBI:30413"/>
    </ligand>
    <ligandPart>
        <name>Fe</name>
        <dbReference type="ChEBI" id="CHEBI:18248"/>
    </ligandPart>
</feature>
<evidence type="ECO:0000256" key="1">
    <source>
        <dbReference type="ARBA" id="ARBA00001971"/>
    </source>
</evidence>
<keyword evidence="4 8" id="KW-0479">Metal-binding</keyword>
<dbReference type="Proteomes" id="UP000825890">
    <property type="component" value="Unassembled WGS sequence"/>
</dbReference>
<gene>
    <name evidence="10" type="ORF">CKM354_000440000</name>
</gene>
<dbReference type="PRINTS" id="PR00385">
    <property type="entry name" value="P450"/>
</dbReference>
<dbReference type="InterPro" id="IPR036396">
    <property type="entry name" value="Cyt_P450_sf"/>
</dbReference>
<name>A0A9P3FFQ8_9PEZI</name>
<dbReference type="OrthoDB" id="1470350at2759"/>
<keyword evidence="11" id="KW-1185">Reference proteome</keyword>
<dbReference type="InterPro" id="IPR017972">
    <property type="entry name" value="Cyt_P450_CS"/>
</dbReference>
<dbReference type="PROSITE" id="PS00086">
    <property type="entry name" value="CYTOCHROME_P450"/>
    <property type="match status" value="1"/>
</dbReference>